<dbReference type="Gene3D" id="1.10.510.10">
    <property type="entry name" value="Transferase(Phosphotransferase) domain 1"/>
    <property type="match status" value="1"/>
</dbReference>
<feature type="compositionally biased region" description="Low complexity" evidence="9">
    <location>
        <begin position="38"/>
        <end position="48"/>
    </location>
</feature>
<name>A0AAF0E0E3_9BASI</name>
<evidence type="ECO:0000256" key="1">
    <source>
        <dbReference type="ARBA" id="ARBA00022527"/>
    </source>
</evidence>
<keyword evidence="4 7" id="KW-0547">Nucleotide-binding</keyword>
<keyword evidence="13" id="KW-1185">Reference proteome</keyword>
<evidence type="ECO:0000256" key="9">
    <source>
        <dbReference type="SAM" id="MobiDB-lite"/>
    </source>
</evidence>
<evidence type="ECO:0000259" key="10">
    <source>
        <dbReference type="PROSITE" id="PS50011"/>
    </source>
</evidence>
<gene>
    <name evidence="12" type="primary">CDC5</name>
    <name evidence="12" type="ORF">MOBT1_002172</name>
</gene>
<dbReference type="GO" id="GO:0007052">
    <property type="term" value="P:mitotic spindle organization"/>
    <property type="evidence" value="ECO:0007669"/>
    <property type="project" value="TreeGrafter"/>
</dbReference>
<keyword evidence="2 8" id="KW-0808">Transferase</keyword>
<dbReference type="PANTHER" id="PTHR24345:SF0">
    <property type="entry name" value="CELL CYCLE SERINE_THREONINE-PROTEIN KINASE CDC5_MSD2"/>
    <property type="match status" value="1"/>
</dbReference>
<dbReference type="PANTHER" id="PTHR24345">
    <property type="entry name" value="SERINE/THREONINE-PROTEIN KINASE PLK"/>
    <property type="match status" value="1"/>
</dbReference>
<keyword evidence="1 8" id="KW-0723">Serine/threonine-protein kinase</keyword>
<feature type="region of interest" description="Disordered" evidence="9">
    <location>
        <begin position="851"/>
        <end position="885"/>
    </location>
</feature>
<dbReference type="Pfam" id="PF00659">
    <property type="entry name" value="POLO_box"/>
    <property type="match status" value="2"/>
</dbReference>
<keyword evidence="3" id="KW-0677">Repeat</keyword>
<dbReference type="EC" id="2.7.11.21" evidence="8"/>
<dbReference type="GO" id="GO:0005634">
    <property type="term" value="C:nucleus"/>
    <property type="evidence" value="ECO:0007669"/>
    <property type="project" value="TreeGrafter"/>
</dbReference>
<feature type="region of interest" description="Disordered" evidence="9">
    <location>
        <begin position="1"/>
        <end position="52"/>
    </location>
</feature>
<sequence length="1628" mass="177754">MQPGARPAAGERPALAALSTNHALDTRSAPADTKGARARSPAARSPAADAEDLDACEAELDLDVDTEFLESLDESAWMMLDTSAAPEPAPSAQVGFQKANGKRLARPSASAMQQAAKRLRLDEQGDVAETPIKVERGGSMAPAGVGTEAPLGTPAPASTPTATAQRAASPGPASGTPAAPRADVPPPSSAEGAAASTSSLPPSSPAKEPPLDAPAKDAGALHTPLRAPPAPSTSPHTPARPASTPIRPRTGSALGTTRVRHIPPTSASRVGGAPISVGISPCVYRTGIRTPGSGRAFTPPFKKRPATPAPAPVERAPLFDLRARAERLTYRDAGFLPQPQTWETAVARGVPVDACAVLRDPPCAAQHAFGGTRGVDAAHAALQALGATRATPRWVRHHWALILWKLAAYAASSSEPTSWWTWEHMMRQLRYRYEREVHRGEHSCVKRIQERTAPADRPMVLCVYGVHRVPSDDEAGTATALHLTDGWYLIRAELDAPLQRAVDAGKIRVGHKLGTSAARLHAFGDGTPALDALATSDLALAANSTVLAPWDARLGFQRVPFVTSLGRLTPDGGVVGEMDIVVDRIYPTGYQEGRLDARGLPTYAGPEHGGEEEAERRARWDAARAEAARRLASAARRLQTVLAWLEARVLPCEALDPAEAHGTSRTDPDTQTLLAELEQRDDPAQRLADIEASGGLHGVLPRLLWSARARDTVLAAPDSDAYHAALDAQCPPRVVRPKCIVRFHDARRARRLSRRTVQLTVWDPPALAVGARYRVTHLVPTQAASWRARASISAQESVPVQRHTSGDTDPYKVSENMMHAEAAHAAQAHLRGTRRQFAPLAGVGNIVPAAQQPVSPKRPEAPPPVTKETVSHTSKKPQLPTPPRTIVDPAGNEYVRHAMLGQGGFARVFHVTDKYGHDRAFKVIAKSAIMQSKKNRQKILAEIMIHRSLKHVHIVGFEDVFEDSENVYFALELCHNGNMNDIVKRRGRYLESEARYFMIQILAGVQHMHNNSIIHRDLKLGNVFLDKNMKVKIGDFGLAALLKYPEERKKTVCGTPNYIAPEILYDQGEGHSFEVDVWSVGVILYTLLVGRPPFQTNNVQKIYDRIRRNEYEIPPEANLSREAQQLIRQILSQRPSERPSLAEIMDHPWFRVGTVPLHVPSDAVYQQPYIPTLTQGESLRNFEQLKAAADWQSVVVEEEPPQVPAKTTRDELRVLEAVEENRDRIDREFQQAIHPGSPISTLLKVGRQPLVKAPVPAPPAPGASALTQKLDQLSLHPHDKENARAHRAAPAPMDDAHLRQMTQVVAGAPAPGRPLTSMELMVHYLSDALRHFDAEDDAPHVPRDPDNEVVTVPLPVVVEGEAGELRAKPAAPRQFIISWLDHSEKYGLGYALCNGTVGVHFRDSTSMVLAPRRQAFDYVYHMRTRTADAAARTDQLRRESHALPPGATDGMAPEGEWLPRELASKFKLLRFFESEIMERLYGADSPLTYVDEELASGMGFVHKWYRCKQAIVFRLSSGTVQFNFYDHTKLFLSCDGLVVSAIDSVDKTDGVPVLRTWTLAEMVAIAHPRRSAAEAAAAASGETAREPFPAFFHTKPSERRFVRQLMKKLRYVRDVLMTTTSAATHSAA</sequence>
<dbReference type="InterPro" id="IPR015187">
    <property type="entry name" value="BRCA2_OB_1"/>
</dbReference>
<dbReference type="Gene3D" id="2.40.50.140">
    <property type="entry name" value="Nucleic acid-binding proteins"/>
    <property type="match status" value="2"/>
</dbReference>
<dbReference type="SUPFAM" id="SSF82615">
    <property type="entry name" value="Polo-box domain"/>
    <property type="match status" value="2"/>
</dbReference>
<dbReference type="GO" id="GO:0005524">
    <property type="term" value="F:ATP binding"/>
    <property type="evidence" value="ECO:0007669"/>
    <property type="project" value="UniProtKB-UniRule"/>
</dbReference>
<dbReference type="Proteomes" id="UP001214603">
    <property type="component" value="Chromosome 4"/>
</dbReference>
<feature type="domain" description="POLO box" evidence="11">
    <location>
        <begin position="1375"/>
        <end position="1478"/>
    </location>
</feature>
<dbReference type="InterPro" id="IPR008271">
    <property type="entry name" value="Ser/Thr_kinase_AS"/>
</dbReference>
<dbReference type="CDD" id="cd13118">
    <property type="entry name" value="POLO_box_1"/>
    <property type="match status" value="1"/>
</dbReference>
<feature type="compositionally biased region" description="Low complexity" evidence="9">
    <location>
        <begin position="1"/>
        <end position="18"/>
    </location>
</feature>
<evidence type="ECO:0000256" key="8">
    <source>
        <dbReference type="RuleBase" id="RU361162"/>
    </source>
</evidence>
<feature type="compositionally biased region" description="Low complexity" evidence="9">
    <location>
        <begin position="189"/>
        <end position="201"/>
    </location>
</feature>
<feature type="compositionally biased region" description="Low complexity" evidence="9">
    <location>
        <begin position="233"/>
        <end position="245"/>
    </location>
</feature>
<evidence type="ECO:0000256" key="6">
    <source>
        <dbReference type="ARBA" id="ARBA00022840"/>
    </source>
</evidence>
<evidence type="ECO:0000259" key="11">
    <source>
        <dbReference type="PROSITE" id="PS50078"/>
    </source>
</evidence>
<evidence type="ECO:0000313" key="13">
    <source>
        <dbReference type="Proteomes" id="UP001214603"/>
    </source>
</evidence>
<evidence type="ECO:0000256" key="5">
    <source>
        <dbReference type="ARBA" id="ARBA00022777"/>
    </source>
</evidence>
<evidence type="ECO:0000256" key="3">
    <source>
        <dbReference type="ARBA" id="ARBA00022737"/>
    </source>
</evidence>
<dbReference type="SUPFAM" id="SSF50249">
    <property type="entry name" value="Nucleic acid-binding proteins"/>
    <property type="match status" value="2"/>
</dbReference>
<evidence type="ECO:0000256" key="7">
    <source>
        <dbReference type="PROSITE-ProRule" id="PRU10141"/>
    </source>
</evidence>
<dbReference type="Pfam" id="PF09103">
    <property type="entry name" value="BRCA-2_OB1"/>
    <property type="match status" value="1"/>
</dbReference>
<dbReference type="FunFam" id="1.10.510.10:FF:001669">
    <property type="entry name" value="Serine/threonine-protein kinase"/>
    <property type="match status" value="1"/>
</dbReference>
<protein>
    <recommendedName>
        <fullName evidence="8">Serine/threonine-protein kinase</fullName>
        <ecNumber evidence="8">2.7.11.21</ecNumber>
    </recommendedName>
</protein>
<dbReference type="GO" id="GO:0000922">
    <property type="term" value="C:spindle pole"/>
    <property type="evidence" value="ECO:0007669"/>
    <property type="project" value="TreeGrafter"/>
</dbReference>
<dbReference type="PROSITE" id="PS00108">
    <property type="entry name" value="PROTEIN_KINASE_ST"/>
    <property type="match status" value="1"/>
</dbReference>
<dbReference type="CDD" id="cd14099">
    <property type="entry name" value="STKc_PLK"/>
    <property type="match status" value="1"/>
</dbReference>
<dbReference type="InterPro" id="IPR011009">
    <property type="entry name" value="Kinase-like_dom_sf"/>
</dbReference>
<dbReference type="GO" id="GO:0000776">
    <property type="term" value="C:kinetochore"/>
    <property type="evidence" value="ECO:0007669"/>
    <property type="project" value="TreeGrafter"/>
</dbReference>
<feature type="domain" description="Protein kinase" evidence="10">
    <location>
        <begin position="894"/>
        <end position="1150"/>
    </location>
</feature>
<dbReference type="SUPFAM" id="SSF56112">
    <property type="entry name" value="Protein kinase-like (PK-like)"/>
    <property type="match status" value="1"/>
</dbReference>
<dbReference type="GO" id="GO:0000724">
    <property type="term" value="P:double-strand break repair via homologous recombination"/>
    <property type="evidence" value="ECO:0007669"/>
    <property type="project" value="InterPro"/>
</dbReference>
<dbReference type="EMBL" id="CP119937">
    <property type="protein sequence ID" value="WFD03481.1"/>
    <property type="molecule type" value="Genomic_DNA"/>
</dbReference>
<keyword evidence="5 8" id="KW-0418">Kinase</keyword>
<dbReference type="InterPro" id="IPR000719">
    <property type="entry name" value="Prot_kinase_dom"/>
</dbReference>
<feature type="binding site" evidence="7">
    <location>
        <position position="926"/>
    </location>
    <ligand>
        <name>ATP</name>
        <dbReference type="ChEBI" id="CHEBI:30616"/>
    </ligand>
</feature>
<proteinExistence type="inferred from homology"/>
<dbReference type="SUPFAM" id="SSF81872">
    <property type="entry name" value="BRCA2 helical domain"/>
    <property type="match status" value="1"/>
</dbReference>
<evidence type="ECO:0000256" key="2">
    <source>
        <dbReference type="ARBA" id="ARBA00022679"/>
    </source>
</evidence>
<dbReference type="InterPro" id="IPR012340">
    <property type="entry name" value="NA-bd_OB-fold"/>
</dbReference>
<comment type="catalytic activity">
    <reaction evidence="8">
        <text>L-threonyl-[protein] + ATP = O-phospho-L-threonyl-[protein] + ADP + H(+)</text>
        <dbReference type="Rhea" id="RHEA:46608"/>
        <dbReference type="Rhea" id="RHEA-COMP:11060"/>
        <dbReference type="Rhea" id="RHEA-COMP:11605"/>
        <dbReference type="ChEBI" id="CHEBI:15378"/>
        <dbReference type="ChEBI" id="CHEBI:30013"/>
        <dbReference type="ChEBI" id="CHEBI:30616"/>
        <dbReference type="ChEBI" id="CHEBI:61977"/>
        <dbReference type="ChEBI" id="CHEBI:456216"/>
        <dbReference type="EC" id="2.7.11.21"/>
    </reaction>
</comment>
<dbReference type="Pfam" id="PF00069">
    <property type="entry name" value="Pkinase"/>
    <property type="match status" value="1"/>
</dbReference>
<keyword evidence="6 7" id="KW-0067">ATP-binding</keyword>
<dbReference type="InterPro" id="IPR033701">
    <property type="entry name" value="POLO_box_1"/>
</dbReference>
<dbReference type="PROSITE" id="PS50011">
    <property type="entry name" value="PROTEIN_KINASE_DOM"/>
    <property type="match status" value="1"/>
</dbReference>
<dbReference type="GO" id="GO:0005816">
    <property type="term" value="C:spindle pole body"/>
    <property type="evidence" value="ECO:0007669"/>
    <property type="project" value="TreeGrafter"/>
</dbReference>
<feature type="region of interest" description="Disordered" evidence="9">
    <location>
        <begin position="290"/>
        <end position="312"/>
    </location>
</feature>
<feature type="compositionally biased region" description="Pro residues" evidence="9">
    <location>
        <begin position="202"/>
        <end position="212"/>
    </location>
</feature>
<feature type="compositionally biased region" description="Low complexity" evidence="9">
    <location>
        <begin position="149"/>
        <end position="182"/>
    </location>
</feature>
<dbReference type="PROSITE" id="PS00107">
    <property type="entry name" value="PROTEIN_KINASE_ATP"/>
    <property type="match status" value="1"/>
</dbReference>
<feature type="region of interest" description="Disordered" evidence="9">
    <location>
        <begin position="86"/>
        <end position="268"/>
    </location>
</feature>
<dbReference type="InterPro" id="IPR033695">
    <property type="entry name" value="POLO_box_2"/>
</dbReference>
<evidence type="ECO:0000313" key="12">
    <source>
        <dbReference type="EMBL" id="WFD03481.1"/>
    </source>
</evidence>
<dbReference type="Gene3D" id="3.30.1120.30">
    <property type="entry name" value="POLO box domain"/>
    <property type="match status" value="2"/>
</dbReference>
<dbReference type="InterPro" id="IPR017441">
    <property type="entry name" value="Protein_kinase_ATP_BS"/>
</dbReference>
<dbReference type="InterPro" id="IPR036315">
    <property type="entry name" value="BRCA2_hlx_sf"/>
</dbReference>
<dbReference type="InterPro" id="IPR000959">
    <property type="entry name" value="POLO_box_dom"/>
</dbReference>
<organism evidence="12 13">
    <name type="scientific">Malassezia obtusa</name>
    <dbReference type="NCBI Taxonomy" id="76774"/>
    <lineage>
        <taxon>Eukaryota</taxon>
        <taxon>Fungi</taxon>
        <taxon>Dikarya</taxon>
        <taxon>Basidiomycota</taxon>
        <taxon>Ustilaginomycotina</taxon>
        <taxon>Malasseziomycetes</taxon>
        <taxon>Malasseziales</taxon>
        <taxon>Malasseziaceae</taxon>
        <taxon>Malassezia</taxon>
    </lineage>
</organism>
<dbReference type="SMART" id="SM00220">
    <property type="entry name" value="S_TKc"/>
    <property type="match status" value="1"/>
</dbReference>
<comment type="similarity">
    <text evidence="8">Belongs to the protein kinase superfamily. Ser/Thr protein kinase family. CDC5/Polo subfamily.</text>
</comment>
<dbReference type="CDD" id="cd13117">
    <property type="entry name" value="POLO_box_2"/>
    <property type="match status" value="1"/>
</dbReference>
<accession>A0AAF0E0E3</accession>
<dbReference type="PROSITE" id="PS50078">
    <property type="entry name" value="POLO_BOX"/>
    <property type="match status" value="1"/>
</dbReference>
<dbReference type="GO" id="GO:0005737">
    <property type="term" value="C:cytoplasm"/>
    <property type="evidence" value="ECO:0007669"/>
    <property type="project" value="TreeGrafter"/>
</dbReference>
<reference evidence="12" key="1">
    <citation type="submission" date="2023-03" db="EMBL/GenBank/DDBJ databases">
        <title>Mating type loci evolution in Malassezia.</title>
        <authorList>
            <person name="Coelho M.A."/>
        </authorList>
    </citation>
    <scope>NUCLEOTIDE SEQUENCE</scope>
    <source>
        <strain evidence="12">CBS 7876</strain>
    </source>
</reference>
<dbReference type="GO" id="GO:0004674">
    <property type="term" value="F:protein serine/threonine kinase activity"/>
    <property type="evidence" value="ECO:0007669"/>
    <property type="project" value="UniProtKB-KW"/>
</dbReference>
<evidence type="ECO:0000256" key="4">
    <source>
        <dbReference type="ARBA" id="ARBA00022741"/>
    </source>
</evidence>
<dbReference type="InterPro" id="IPR036947">
    <property type="entry name" value="POLO_box_dom_sf"/>
</dbReference>